<dbReference type="InterPro" id="IPR021427">
    <property type="entry name" value="DUF3077"/>
</dbReference>
<dbReference type="RefSeq" id="WP_131179661.1">
    <property type="nucleotide sequence ID" value="NZ_QJUI01000006.1"/>
</dbReference>
<accession>A0A4Q9QN55</accession>
<keyword evidence="2" id="KW-1185">Reference proteome</keyword>
<evidence type="ECO:0008006" key="3">
    <source>
        <dbReference type="Google" id="ProtNLM"/>
    </source>
</evidence>
<name>A0A4Q9QN55_9GAMM</name>
<gene>
    <name evidence="1" type="ORF">DNK06_08850</name>
</gene>
<comment type="caution">
    <text evidence="1">The sequence shown here is derived from an EMBL/GenBank/DDBJ whole genome shotgun (WGS) entry which is preliminary data.</text>
</comment>
<evidence type="ECO:0000313" key="1">
    <source>
        <dbReference type="EMBL" id="TBU81207.1"/>
    </source>
</evidence>
<sequence>MNQVKTIRNTFHAHAGPQEQPLFSVNEDVPAAAALESVSCLLSITKGLLYSSGGRSLDAVTIAALEVVVGQAKAALDAVWEGFDDHETITECQERQRAGEELEK</sequence>
<dbReference type="EMBL" id="QJUI01000006">
    <property type="protein sequence ID" value="TBU81207.1"/>
    <property type="molecule type" value="Genomic_DNA"/>
</dbReference>
<reference evidence="1 2" key="1">
    <citation type="submission" date="2018-06" db="EMBL/GenBank/DDBJ databases">
        <title>Three novel Pseudomonas species isolated from symptomatic oak.</title>
        <authorList>
            <person name="Bueno-Gonzalez V."/>
            <person name="Brady C."/>
        </authorList>
    </citation>
    <scope>NUCLEOTIDE SEQUENCE [LARGE SCALE GENOMIC DNA]</scope>
    <source>
        <strain evidence="1 2">P9A</strain>
    </source>
</reference>
<dbReference type="Pfam" id="PF11275">
    <property type="entry name" value="DUF3077"/>
    <property type="match status" value="1"/>
</dbReference>
<evidence type="ECO:0000313" key="2">
    <source>
        <dbReference type="Proteomes" id="UP000292302"/>
    </source>
</evidence>
<proteinExistence type="predicted"/>
<dbReference type="Proteomes" id="UP000292302">
    <property type="component" value="Unassembled WGS sequence"/>
</dbReference>
<dbReference type="AlphaFoldDB" id="A0A4Q9QN55"/>
<protein>
    <recommendedName>
        <fullName evidence="3">DUF3077 domain-containing protein</fullName>
    </recommendedName>
</protein>
<organism evidence="1 2">
    <name type="scientific">Phytopseudomonas daroniae</name>
    <dbReference type="NCBI Taxonomy" id="2487519"/>
    <lineage>
        <taxon>Bacteria</taxon>
        <taxon>Pseudomonadati</taxon>
        <taxon>Pseudomonadota</taxon>
        <taxon>Gammaproteobacteria</taxon>
        <taxon>Pseudomonadales</taxon>
        <taxon>Pseudomonadaceae</taxon>
        <taxon>Phytopseudomonas</taxon>
    </lineage>
</organism>